<keyword evidence="4" id="KW-0206">Cytoskeleton</keyword>
<keyword evidence="5" id="KW-0966">Cell projection</keyword>
<evidence type="ECO:0000256" key="1">
    <source>
        <dbReference type="ARBA" id="ARBA00004120"/>
    </source>
</evidence>
<dbReference type="PANTHER" id="PTHR12968">
    <property type="entry name" value="B9 DOMAIN-CONTAINING"/>
    <property type="match status" value="1"/>
</dbReference>
<organism evidence="7">
    <name type="scientific">Ascaris suum</name>
    <name type="common">Pig roundworm</name>
    <name type="synonym">Ascaris lumbricoides</name>
    <dbReference type="NCBI Taxonomy" id="6253"/>
    <lineage>
        <taxon>Eukaryota</taxon>
        <taxon>Metazoa</taxon>
        <taxon>Ecdysozoa</taxon>
        <taxon>Nematoda</taxon>
        <taxon>Chromadorea</taxon>
        <taxon>Rhabditida</taxon>
        <taxon>Spirurina</taxon>
        <taxon>Ascaridomorpha</taxon>
        <taxon>Ascaridoidea</taxon>
        <taxon>Ascarididae</taxon>
        <taxon>Ascaris</taxon>
    </lineage>
</organism>
<evidence type="ECO:0000256" key="2">
    <source>
        <dbReference type="ARBA" id="ARBA00022490"/>
    </source>
</evidence>
<dbReference type="GO" id="GO:0060271">
    <property type="term" value="P:cilium assembly"/>
    <property type="evidence" value="ECO:0007669"/>
    <property type="project" value="TreeGrafter"/>
</dbReference>
<keyword evidence="3" id="KW-0970">Cilium biogenesis/degradation</keyword>
<evidence type="ECO:0000313" key="7">
    <source>
        <dbReference type="EMBL" id="ADY45325.1"/>
    </source>
</evidence>
<dbReference type="PANTHER" id="PTHR12968:SF4">
    <property type="entry name" value="TECTONIC-LIKE COMPLEX MEMBER MKS1"/>
    <property type="match status" value="1"/>
</dbReference>
<evidence type="ECO:0000256" key="4">
    <source>
        <dbReference type="ARBA" id="ARBA00023212"/>
    </source>
</evidence>
<evidence type="ECO:0000256" key="3">
    <source>
        <dbReference type="ARBA" id="ARBA00022794"/>
    </source>
</evidence>
<evidence type="ECO:0000256" key="5">
    <source>
        <dbReference type="ARBA" id="ARBA00023273"/>
    </source>
</evidence>
<dbReference type="Pfam" id="PF07162">
    <property type="entry name" value="B9-C2"/>
    <property type="match status" value="1"/>
</dbReference>
<dbReference type="EMBL" id="JI171665">
    <property type="protein sequence ID" value="ADY45325.1"/>
    <property type="molecule type" value="mRNA"/>
</dbReference>
<dbReference type="GO" id="GO:0036038">
    <property type="term" value="C:MKS complex"/>
    <property type="evidence" value="ECO:0007669"/>
    <property type="project" value="TreeGrafter"/>
</dbReference>
<accession>F1L5C1</accession>
<reference evidence="7" key="1">
    <citation type="journal article" date="2011" name="Genome Res.">
        <title>Deep small RNA sequencing from the nematode Ascaris reveals conservation, functional diversification, and novel developmental profiles.</title>
        <authorList>
            <person name="Wang J."/>
            <person name="Czech B."/>
            <person name="Crunk A."/>
            <person name="Wallace A."/>
            <person name="Mitreva M."/>
            <person name="Hannon G.J."/>
            <person name="Davis R.E."/>
        </authorList>
    </citation>
    <scope>NUCLEOTIDE SEQUENCE</scope>
</reference>
<feature type="region of interest" description="Disordered" evidence="6">
    <location>
        <begin position="70"/>
        <end position="91"/>
    </location>
</feature>
<protein>
    <submittedName>
        <fullName evidence="7">Meckel syndrome type 1 protein</fullName>
    </submittedName>
</protein>
<comment type="subcellular location">
    <subcellularLocation>
        <location evidence="1">Cytoplasm</location>
        <location evidence="1">Cytoskeleton</location>
        <location evidence="1">Cilium basal body</location>
    </subcellularLocation>
</comment>
<evidence type="ECO:0000256" key="6">
    <source>
        <dbReference type="SAM" id="MobiDB-lite"/>
    </source>
</evidence>
<name>F1L5C1_ASCSU</name>
<feature type="compositionally biased region" description="Polar residues" evidence="6">
    <location>
        <begin position="73"/>
        <end position="88"/>
    </location>
</feature>
<dbReference type="PROSITE" id="PS51381">
    <property type="entry name" value="C2_B9"/>
    <property type="match status" value="1"/>
</dbReference>
<sequence length="505" mass="57399">MMSAHGSRTYLTTYCIRNAEFDVKLEYIGAVFGALPSYEDFLAKATKQSTSVLCEQIALKWQQKVPHPCANGVTYSQEPSNSRSNQSTKGRRIFTYVEGEPLPKSLQVESETPMSIDKRNDITERISNSRNRRIAPTSYGGRNPVIDLPVKEHMMKSRSIYRQTKTMFIMAYLGPFDKDSESYDPNDDQVICKITAINEKTIIFEPDAASDSIRLESRYGIYSASLSIDGTKFDEISLMEQEDDWIQSREGSSTFDVVEEGAMKLDYLIQIERAMGFPHDGLYVEYKVELPGALVPTGVQTMGGRTQIAYSNENDVATFAHLIPLSISTGRSDTETEFFMPRVLLRVCAESAWGRHYVDGYGVASLPIMPGRHEITVNCWRPVNRMSRKAALQERFVSQAVDVKSFEECCFKNPLATMGKRTSWIGLTAETSGELQLKVDCIVQSRLFISQEHLRQMKYGTMMNRFGLHSNIHWRILKALLDFEEAKKHLLQVRSQRIPRLDFNV</sequence>
<proteinExistence type="evidence at transcript level"/>
<keyword evidence="2" id="KW-0963">Cytoplasm</keyword>
<dbReference type="InterPro" id="IPR010796">
    <property type="entry name" value="C2_B9-type_dom"/>
</dbReference>
<dbReference type="AlphaFoldDB" id="F1L5C1"/>